<keyword evidence="2" id="KW-1185">Reference proteome</keyword>
<dbReference type="EMBL" id="CM047747">
    <property type="protein sequence ID" value="KAJ0017325.1"/>
    <property type="molecule type" value="Genomic_DNA"/>
</dbReference>
<organism evidence="1 2">
    <name type="scientific">Pistacia integerrima</name>
    <dbReference type="NCBI Taxonomy" id="434235"/>
    <lineage>
        <taxon>Eukaryota</taxon>
        <taxon>Viridiplantae</taxon>
        <taxon>Streptophyta</taxon>
        <taxon>Embryophyta</taxon>
        <taxon>Tracheophyta</taxon>
        <taxon>Spermatophyta</taxon>
        <taxon>Magnoliopsida</taxon>
        <taxon>eudicotyledons</taxon>
        <taxon>Gunneridae</taxon>
        <taxon>Pentapetalae</taxon>
        <taxon>rosids</taxon>
        <taxon>malvids</taxon>
        <taxon>Sapindales</taxon>
        <taxon>Anacardiaceae</taxon>
        <taxon>Pistacia</taxon>
    </lineage>
</organism>
<proteinExistence type="predicted"/>
<comment type="caution">
    <text evidence="1">The sequence shown here is derived from an EMBL/GenBank/DDBJ whole genome shotgun (WGS) entry which is preliminary data.</text>
</comment>
<dbReference type="Proteomes" id="UP001163603">
    <property type="component" value="Chromosome 12"/>
</dbReference>
<evidence type="ECO:0000313" key="1">
    <source>
        <dbReference type="EMBL" id="KAJ0017325.1"/>
    </source>
</evidence>
<gene>
    <name evidence="1" type="ORF">Pint_11575</name>
</gene>
<name>A0ACC0XIK5_9ROSI</name>
<evidence type="ECO:0000313" key="2">
    <source>
        <dbReference type="Proteomes" id="UP001163603"/>
    </source>
</evidence>
<sequence length="1090" mass="122080">MWLDDLQDLAYDAEDILDEFATEAIEHEVKAEDRASTSKVRSFIPACCNALTPSTVKFNVNMKNKIDGITSRLENLCKQRTGLGLERKAGATSNAARKRLDSTSVPIEPDVFGREEDKAKILQMVLSDEGSSEANFCVIPIVGMGGIGKTTLAREVELKNKMVGKKFLLVLDDVWSRDYDLWEALKSPFLAGAPGSKIIVTTHDKDVALTMELELEVCYNLELLQEGAIWAIFEKHVSRSRVITAEITSLPESTSLLFNLQSLLLRNCYGLKKLPLQMGNLISLRHLDIKGATLIREMPLGVKKLKCILTLSNFVVGKRVGSSLKDLKELKFIRGELYISRLENTTDCHETKDSILCDKEDLEVLGLEWSSSNASRDEEVEKIVLDILQPHTNLKGLTINNFCGKKFSSWIGDPSFCNMVSLKLDGCESCKTLPSIGLLGSLKNLTIKGMKMLEKIGCEVYGESCSESFQLLETLCFENLPEWKHWDPFEENEHVERFSCLKELSISQCPKLSGSLPNRLPSLEKLVISDCEQLVVSFTSLPMLCSLQIFRCKGIICSSQTDSQIPKPLPLLETVVINKCEELGISLSSLPVLRSLEISRCSKAMVCSSSSESLISEESNIPVFRSWTKEGFQKLETLAIVGWEELTHLWGNEIFLEKPLKGSQSFNSLKELYMAALPNLVLFPDGFLSIPTKVEIRGCNAITSLQGGLKHNNARVKHLKVAGCNSLSFIVRGQLPSSLKTLLINKCEKLVCIWEDTGTSSPSSSYALMHKEDVEYTTTSIFCKLEICQCPSLTHLSSIYQLPPTLTDLRIWGCPNLRALLSGGQSPKADSIVESFDNYKSLRSALEGQYTLRNLNNIEIWNCSSLVSCREIVLSNNNSEVIIGECEKIQELPSRMHTVKSVKHLAIWECPSMILSPEEDIPTNMTSLYVNEPKIYNSLAGWGFHRFTSLRRLLITRCPNVVSFPEEEMGMKLPSSLTEMAITRFPKLKYLSPKGFQDLSSLEWLGIEDCPNLTFLLDFPSSLLHLEIVRCLNLTSLPDLPSSLLTLRVSDCPLLKQRCKRVKGQEWPKIIHIPYVEIDGNFIHDPKEEE</sequence>
<reference evidence="2" key="1">
    <citation type="journal article" date="2023" name="G3 (Bethesda)">
        <title>Genome assembly and association tests identify interacting loci associated with vigor, precocity, and sex in interspecific pistachio rootstocks.</title>
        <authorList>
            <person name="Palmer W."/>
            <person name="Jacygrad E."/>
            <person name="Sagayaradj S."/>
            <person name="Cavanaugh K."/>
            <person name="Han R."/>
            <person name="Bertier L."/>
            <person name="Beede B."/>
            <person name="Kafkas S."/>
            <person name="Golino D."/>
            <person name="Preece J."/>
            <person name="Michelmore R."/>
        </authorList>
    </citation>
    <scope>NUCLEOTIDE SEQUENCE [LARGE SCALE GENOMIC DNA]</scope>
</reference>
<protein>
    <submittedName>
        <fullName evidence="1">Uncharacterized protein</fullName>
    </submittedName>
</protein>
<accession>A0ACC0XIK5</accession>